<sequence length="76" mass="8939">MITKILWETFSVALLLYGLYLVYVFIWFSTFRITETDIQTSKLIAGSVIGIILIVSSYRWFKKKREELKALKEEEG</sequence>
<protein>
    <submittedName>
        <fullName evidence="2">Uncharacterized protein</fullName>
    </submittedName>
</protein>
<dbReference type="RefSeq" id="WP_012676359.1">
    <property type="nucleotide sequence ID" value="NC_012440.1"/>
</dbReference>
<dbReference type="Proteomes" id="UP000001366">
    <property type="component" value="Chromosome"/>
</dbReference>
<keyword evidence="1" id="KW-0472">Membrane</keyword>
<evidence type="ECO:0000256" key="1">
    <source>
        <dbReference type="SAM" id="Phobius"/>
    </source>
</evidence>
<keyword evidence="1" id="KW-0812">Transmembrane</keyword>
<dbReference type="AlphaFoldDB" id="C0QQF6"/>
<dbReference type="KEGG" id="pmx:PERMA_1116"/>
<dbReference type="PaxDb" id="123214-PERMA_1116"/>
<feature type="transmembrane region" description="Helical" evidence="1">
    <location>
        <begin position="43"/>
        <end position="61"/>
    </location>
</feature>
<dbReference type="STRING" id="123214.PERMA_1116"/>
<evidence type="ECO:0000313" key="3">
    <source>
        <dbReference type="Proteomes" id="UP000001366"/>
    </source>
</evidence>
<dbReference type="EMBL" id="CP001230">
    <property type="protein sequence ID" value="ACO04121.1"/>
    <property type="molecule type" value="Genomic_DNA"/>
</dbReference>
<proteinExistence type="predicted"/>
<organism evidence="2 3">
    <name type="scientific">Persephonella marina (strain DSM 14350 / EX-H1)</name>
    <dbReference type="NCBI Taxonomy" id="123214"/>
    <lineage>
        <taxon>Bacteria</taxon>
        <taxon>Pseudomonadati</taxon>
        <taxon>Aquificota</taxon>
        <taxon>Aquificia</taxon>
        <taxon>Aquificales</taxon>
        <taxon>Hydrogenothermaceae</taxon>
        <taxon>Persephonella</taxon>
    </lineage>
</organism>
<keyword evidence="3" id="KW-1185">Reference proteome</keyword>
<name>C0QQF6_PERMH</name>
<evidence type="ECO:0000313" key="2">
    <source>
        <dbReference type="EMBL" id="ACO04121.1"/>
    </source>
</evidence>
<accession>C0QQF6</accession>
<gene>
    <name evidence="2" type="ordered locus">PERMA_1116</name>
</gene>
<feature type="transmembrane region" description="Helical" evidence="1">
    <location>
        <begin position="12"/>
        <end position="31"/>
    </location>
</feature>
<reference evidence="2 3" key="1">
    <citation type="journal article" date="2009" name="J. Bacteriol.">
        <title>Complete and draft genome sequences of six members of the Aquificales.</title>
        <authorList>
            <person name="Reysenbach A.L."/>
            <person name="Hamamura N."/>
            <person name="Podar M."/>
            <person name="Griffiths E."/>
            <person name="Ferreira S."/>
            <person name="Hochstein R."/>
            <person name="Heidelberg J."/>
            <person name="Johnson J."/>
            <person name="Mead D."/>
            <person name="Pohorille A."/>
            <person name="Sarmiento M."/>
            <person name="Schweighofer K."/>
            <person name="Seshadri R."/>
            <person name="Voytek M.A."/>
        </authorList>
    </citation>
    <scope>NUCLEOTIDE SEQUENCE [LARGE SCALE GENOMIC DNA]</scope>
    <source>
        <strain evidence="3">DSM 14350 / EX-H1</strain>
    </source>
</reference>
<keyword evidence="1" id="KW-1133">Transmembrane helix</keyword>
<dbReference type="HOGENOM" id="CLU_2669727_0_0_0"/>